<sequence length="107" mass="11460">MKLNSSIQVISVMSSSHSELLLLEFSSRQFSIRSRPYSLPAMSLPLTLLLTPPPSPSQLQVSMLSPESMDTENSTVVSCEASFGVVVSSLAVTNQSAVRSKSINGQT</sequence>
<gene>
    <name evidence="1" type="ORF">Bca52824_002986</name>
</gene>
<dbReference type="AlphaFoldDB" id="A0A8X7WLT6"/>
<keyword evidence="2" id="KW-1185">Reference proteome</keyword>
<proteinExistence type="predicted"/>
<comment type="caution">
    <text evidence="1">The sequence shown here is derived from an EMBL/GenBank/DDBJ whole genome shotgun (WGS) entry which is preliminary data.</text>
</comment>
<accession>A0A8X7WLT6</accession>
<dbReference type="Proteomes" id="UP000886595">
    <property type="component" value="Unassembled WGS sequence"/>
</dbReference>
<organism evidence="1 2">
    <name type="scientific">Brassica carinata</name>
    <name type="common">Ethiopian mustard</name>
    <name type="synonym">Abyssinian cabbage</name>
    <dbReference type="NCBI Taxonomy" id="52824"/>
    <lineage>
        <taxon>Eukaryota</taxon>
        <taxon>Viridiplantae</taxon>
        <taxon>Streptophyta</taxon>
        <taxon>Embryophyta</taxon>
        <taxon>Tracheophyta</taxon>
        <taxon>Spermatophyta</taxon>
        <taxon>Magnoliopsida</taxon>
        <taxon>eudicotyledons</taxon>
        <taxon>Gunneridae</taxon>
        <taxon>Pentapetalae</taxon>
        <taxon>rosids</taxon>
        <taxon>malvids</taxon>
        <taxon>Brassicales</taxon>
        <taxon>Brassicaceae</taxon>
        <taxon>Brassiceae</taxon>
        <taxon>Brassica</taxon>
    </lineage>
</organism>
<reference evidence="1 2" key="1">
    <citation type="submission" date="2020-02" db="EMBL/GenBank/DDBJ databases">
        <authorList>
            <person name="Ma Q."/>
            <person name="Huang Y."/>
            <person name="Song X."/>
            <person name="Pei D."/>
        </authorList>
    </citation>
    <scope>NUCLEOTIDE SEQUENCE [LARGE SCALE GENOMIC DNA]</scope>
    <source>
        <strain evidence="1">Sxm20200214</strain>
        <tissue evidence="1">Leaf</tissue>
    </source>
</reference>
<name>A0A8X7WLT6_BRACI</name>
<evidence type="ECO:0000313" key="1">
    <source>
        <dbReference type="EMBL" id="KAG2331806.1"/>
    </source>
</evidence>
<dbReference type="EMBL" id="JAAMPC010000001">
    <property type="protein sequence ID" value="KAG2331806.1"/>
    <property type="molecule type" value="Genomic_DNA"/>
</dbReference>
<evidence type="ECO:0000313" key="2">
    <source>
        <dbReference type="Proteomes" id="UP000886595"/>
    </source>
</evidence>
<protein>
    <submittedName>
        <fullName evidence="1">Uncharacterized protein</fullName>
    </submittedName>
</protein>